<gene>
    <name evidence="3" type="ORF">NCGR_LOCUS12680</name>
</gene>
<feature type="region of interest" description="Disordered" evidence="1">
    <location>
        <begin position="92"/>
        <end position="118"/>
    </location>
</feature>
<evidence type="ECO:0000256" key="2">
    <source>
        <dbReference type="SAM" id="SignalP"/>
    </source>
</evidence>
<feature type="region of interest" description="Disordered" evidence="1">
    <location>
        <begin position="53"/>
        <end position="73"/>
    </location>
</feature>
<feature type="signal peptide" evidence="2">
    <location>
        <begin position="1"/>
        <end position="24"/>
    </location>
</feature>
<evidence type="ECO:0000256" key="1">
    <source>
        <dbReference type="SAM" id="MobiDB-lite"/>
    </source>
</evidence>
<keyword evidence="2" id="KW-0732">Signal</keyword>
<proteinExistence type="predicted"/>
<dbReference type="InterPro" id="IPR038804">
    <property type="entry name" value="RGF3"/>
</dbReference>
<organism evidence="3 4">
    <name type="scientific">Miscanthus lutarioriparius</name>
    <dbReference type="NCBI Taxonomy" id="422564"/>
    <lineage>
        <taxon>Eukaryota</taxon>
        <taxon>Viridiplantae</taxon>
        <taxon>Streptophyta</taxon>
        <taxon>Embryophyta</taxon>
        <taxon>Tracheophyta</taxon>
        <taxon>Spermatophyta</taxon>
        <taxon>Magnoliopsida</taxon>
        <taxon>Liliopsida</taxon>
        <taxon>Poales</taxon>
        <taxon>Poaceae</taxon>
        <taxon>PACMAD clade</taxon>
        <taxon>Panicoideae</taxon>
        <taxon>Andropogonodae</taxon>
        <taxon>Andropogoneae</taxon>
        <taxon>Saccharinae</taxon>
        <taxon>Miscanthus</taxon>
    </lineage>
</organism>
<feature type="chain" id="PRO_5032419476" evidence="2">
    <location>
        <begin position="25"/>
        <end position="170"/>
    </location>
</feature>
<evidence type="ECO:0000313" key="3">
    <source>
        <dbReference type="EMBL" id="CAD6218844.1"/>
    </source>
</evidence>
<sequence>MRCAGVFLALLLSLSALSASTAEAHKDRLDDAPVLSTAGRKWLRGRKTMADARKDEVVEQGKGAKSTGANTAHVHGAEKTVEVTVVGLGGASQEADAPAEAVHETGKRSRKGSVTHATIQASKHGGVGTDYASAPEILGMDYNYNLNPRRHRPINNDAPLALGELAAKTP</sequence>
<keyword evidence="4" id="KW-1185">Reference proteome</keyword>
<dbReference type="Proteomes" id="UP000604825">
    <property type="component" value="Unassembled WGS sequence"/>
</dbReference>
<reference evidence="3" key="1">
    <citation type="submission" date="2020-10" db="EMBL/GenBank/DDBJ databases">
        <authorList>
            <person name="Han B."/>
            <person name="Lu T."/>
            <person name="Zhao Q."/>
            <person name="Huang X."/>
            <person name="Zhao Y."/>
        </authorList>
    </citation>
    <scope>NUCLEOTIDE SEQUENCE</scope>
</reference>
<dbReference type="PANTHER" id="PTHR36313">
    <property type="entry name" value="ROOT MERISTEM GROWTH FACTOR 2"/>
    <property type="match status" value="1"/>
</dbReference>
<protein>
    <submittedName>
        <fullName evidence="3">Uncharacterized protein</fullName>
    </submittedName>
</protein>
<dbReference type="EMBL" id="CAJGYO010000003">
    <property type="protein sequence ID" value="CAD6218844.1"/>
    <property type="molecule type" value="Genomic_DNA"/>
</dbReference>
<dbReference type="PANTHER" id="PTHR36313:SF7">
    <property type="entry name" value="OS09G0474600 PROTEIN"/>
    <property type="match status" value="1"/>
</dbReference>
<dbReference type="GO" id="GO:0008083">
    <property type="term" value="F:growth factor activity"/>
    <property type="evidence" value="ECO:0007669"/>
    <property type="project" value="InterPro"/>
</dbReference>
<accession>A0A811N6L6</accession>
<dbReference type="AlphaFoldDB" id="A0A811N6L6"/>
<comment type="caution">
    <text evidence="3">The sequence shown here is derived from an EMBL/GenBank/DDBJ whole genome shotgun (WGS) entry which is preliminary data.</text>
</comment>
<dbReference type="OrthoDB" id="691679at2759"/>
<evidence type="ECO:0000313" key="4">
    <source>
        <dbReference type="Proteomes" id="UP000604825"/>
    </source>
</evidence>
<dbReference type="GO" id="GO:0010082">
    <property type="term" value="P:regulation of root meristem growth"/>
    <property type="evidence" value="ECO:0007669"/>
    <property type="project" value="InterPro"/>
</dbReference>
<name>A0A811N6L6_9POAL</name>